<keyword evidence="2" id="KW-0472">Membrane</keyword>
<feature type="compositionally biased region" description="Polar residues" evidence="1">
    <location>
        <begin position="158"/>
        <end position="171"/>
    </location>
</feature>
<feature type="compositionally biased region" description="Basic and acidic residues" evidence="1">
    <location>
        <begin position="779"/>
        <end position="791"/>
    </location>
</feature>
<feature type="region of interest" description="Disordered" evidence="1">
    <location>
        <begin position="66"/>
        <end position="85"/>
    </location>
</feature>
<feature type="region of interest" description="Disordered" evidence="1">
    <location>
        <begin position="662"/>
        <end position="729"/>
    </location>
</feature>
<proteinExistence type="predicted"/>
<feature type="compositionally biased region" description="Polar residues" evidence="1">
    <location>
        <begin position="719"/>
        <end position="729"/>
    </location>
</feature>
<comment type="caution">
    <text evidence="3">The sequence shown here is derived from an EMBL/GenBank/DDBJ whole genome shotgun (WGS) entry which is preliminary data.</text>
</comment>
<name>A0AAW2UQA3_SESRA</name>
<reference evidence="3" key="2">
    <citation type="journal article" date="2024" name="Plant">
        <title>Genomic evolution and insights into agronomic trait innovations of Sesamum species.</title>
        <authorList>
            <person name="Miao H."/>
            <person name="Wang L."/>
            <person name="Qu L."/>
            <person name="Liu H."/>
            <person name="Sun Y."/>
            <person name="Le M."/>
            <person name="Wang Q."/>
            <person name="Wei S."/>
            <person name="Zheng Y."/>
            <person name="Lin W."/>
            <person name="Duan Y."/>
            <person name="Cao H."/>
            <person name="Xiong S."/>
            <person name="Wang X."/>
            <person name="Wei L."/>
            <person name="Li C."/>
            <person name="Ma Q."/>
            <person name="Ju M."/>
            <person name="Zhao R."/>
            <person name="Li G."/>
            <person name="Mu C."/>
            <person name="Tian Q."/>
            <person name="Mei H."/>
            <person name="Zhang T."/>
            <person name="Gao T."/>
            <person name="Zhang H."/>
        </authorList>
    </citation>
    <scope>NUCLEOTIDE SEQUENCE</scope>
    <source>
        <strain evidence="3">G02</strain>
    </source>
</reference>
<feature type="compositionally biased region" description="Polar residues" evidence="1">
    <location>
        <begin position="834"/>
        <end position="843"/>
    </location>
</feature>
<feature type="transmembrane region" description="Helical" evidence="2">
    <location>
        <begin position="12"/>
        <end position="33"/>
    </location>
</feature>
<dbReference type="EMBL" id="JACGWJ010000005">
    <property type="protein sequence ID" value="KAL0419008.1"/>
    <property type="molecule type" value="Genomic_DNA"/>
</dbReference>
<evidence type="ECO:0000313" key="3">
    <source>
        <dbReference type="EMBL" id="KAL0419008.1"/>
    </source>
</evidence>
<feature type="compositionally biased region" description="Basic and acidic residues" evidence="1">
    <location>
        <begin position="881"/>
        <end position="891"/>
    </location>
</feature>
<feature type="region of interest" description="Disordered" evidence="1">
    <location>
        <begin position="759"/>
        <end position="846"/>
    </location>
</feature>
<evidence type="ECO:0000256" key="2">
    <source>
        <dbReference type="SAM" id="Phobius"/>
    </source>
</evidence>
<reference evidence="3" key="1">
    <citation type="submission" date="2020-06" db="EMBL/GenBank/DDBJ databases">
        <authorList>
            <person name="Li T."/>
            <person name="Hu X."/>
            <person name="Zhang T."/>
            <person name="Song X."/>
            <person name="Zhang H."/>
            <person name="Dai N."/>
            <person name="Sheng W."/>
            <person name="Hou X."/>
            <person name="Wei L."/>
        </authorList>
    </citation>
    <scope>NUCLEOTIDE SEQUENCE</scope>
    <source>
        <strain evidence="3">G02</strain>
        <tissue evidence="3">Leaf</tissue>
    </source>
</reference>
<keyword evidence="2" id="KW-1133">Transmembrane helix</keyword>
<evidence type="ECO:0000256" key="1">
    <source>
        <dbReference type="SAM" id="MobiDB-lite"/>
    </source>
</evidence>
<feature type="region of interest" description="Disordered" evidence="1">
    <location>
        <begin position="105"/>
        <end position="193"/>
    </location>
</feature>
<dbReference type="AlphaFoldDB" id="A0AAW2UQA3"/>
<feature type="transmembrane region" description="Helical" evidence="2">
    <location>
        <begin position="39"/>
        <end position="60"/>
    </location>
</feature>
<feature type="compositionally biased region" description="Basic and acidic residues" evidence="1">
    <location>
        <begin position="800"/>
        <end position="809"/>
    </location>
</feature>
<sequence>MIKLSSETCVTFSINYPYVSFSLLCIFLLYMSFPLAFWVLIYSIPLVVCTCIILCISFNFGNGKKCKDKDDEQKDRKTKTAAEDSTLDRSKASFKRVHSVRRRRAKDISIEDNTQNNNVEEKAAISSTNVNNHDMVDKNALTEESPKEIREVEVDKSPASNTKGSCQSLTHENSDQGYDQKENLKGLDDEEEVTNNKNYTATQGNEDDQKIAMDVGISNMERSKRLESLIARRRSRKLLSLQVRKTLLNKDKDDKSGQISSLIIPKHYNPFLPYNLASPFSPGPGSAPSVLIPMRNPFDLPYDPQEEKPDLTGDSFQQEFMSVNKDVMFCRHESFSLGSCLSGHNHLEEISMVHDFGYIQRASPKGHRFSRSKSEVDRAYAPMVEQGSFEMFESKPSTEYPVDHIKEVIEVYDNNTQDHAEQNNDEVQIKPAVQEEGLSLSSPSSSEEDVPIFKIDKEAILKSLSSMARRTIILERENHEQIGEQLNCATSHFENTLRLRTPSYSIASDLQVEVSEVSSPPLTIDENFSYQDEVASTHVRDMETNITSDIGDMWAGSSHQFGSDENEVNMVNKQDSDGYGLSRTNNLEDMITLSNSTEESLNEKYGIQSSLHSPSNVELHKSCQAEATNPHEKVHEPLQTSVDSIICRQGDSLENLAFPVHEKKQQSEMNLESQTLHENDSSKLNESSEPSQVGSVEVDDAESINKEKIPEIGIKPQDAANNSSQHETSMEMVNQINKISSTPFSNNHKVSIENFQAVGPTASSKDKDFDNNSSSSQSIEKELSEHQEKVIGEVTCVDSNKSRSYENHSENSALLEETRHDQDSLEKPKDQEIQKNSTSSNCSIGALKDELPKFSENGTPIDLAGLVEATESSESYTNYDHNSKDKQHENSHVPMLVAESTLETITTFDGETEQPITCTKSAQEVVLQ</sequence>
<keyword evidence="2" id="KW-0812">Transmembrane</keyword>
<feature type="compositionally biased region" description="Basic and acidic residues" evidence="1">
    <location>
        <begin position="172"/>
        <end position="187"/>
    </location>
</feature>
<protein>
    <submittedName>
        <fullName evidence="3">Uncharacterized protein</fullName>
    </submittedName>
</protein>
<feature type="compositionally biased region" description="Basic and acidic residues" evidence="1">
    <location>
        <begin position="134"/>
        <end position="156"/>
    </location>
</feature>
<feature type="compositionally biased region" description="Basic and acidic residues" evidence="1">
    <location>
        <begin position="816"/>
        <end position="833"/>
    </location>
</feature>
<accession>A0AAW2UQA3</accession>
<feature type="region of interest" description="Disordered" evidence="1">
    <location>
        <begin position="872"/>
        <end position="891"/>
    </location>
</feature>
<dbReference type="PANTHER" id="PTHR33870">
    <property type="entry name" value="CARDIOMYOPATHY-ASSOCIATED PROTEIN"/>
    <property type="match status" value="1"/>
</dbReference>
<feature type="compositionally biased region" description="Polar residues" evidence="1">
    <location>
        <begin position="684"/>
        <end position="694"/>
    </location>
</feature>
<gene>
    <name evidence="3" type="ORF">Sradi_1314300</name>
</gene>
<organism evidence="3">
    <name type="scientific">Sesamum radiatum</name>
    <name type="common">Black benniseed</name>
    <dbReference type="NCBI Taxonomy" id="300843"/>
    <lineage>
        <taxon>Eukaryota</taxon>
        <taxon>Viridiplantae</taxon>
        <taxon>Streptophyta</taxon>
        <taxon>Embryophyta</taxon>
        <taxon>Tracheophyta</taxon>
        <taxon>Spermatophyta</taxon>
        <taxon>Magnoliopsida</taxon>
        <taxon>eudicotyledons</taxon>
        <taxon>Gunneridae</taxon>
        <taxon>Pentapetalae</taxon>
        <taxon>asterids</taxon>
        <taxon>lamiids</taxon>
        <taxon>Lamiales</taxon>
        <taxon>Pedaliaceae</taxon>
        <taxon>Sesamum</taxon>
    </lineage>
</organism>
<dbReference type="PANTHER" id="PTHR33870:SF4">
    <property type="entry name" value="CARDIOMYOPATHY-ASSOCIATED PROTEIN"/>
    <property type="match status" value="1"/>
</dbReference>